<protein>
    <submittedName>
        <fullName evidence="2">DsRNA-binding protein, putative</fullName>
    </submittedName>
</protein>
<dbReference type="VEuPathDB" id="TriTrypDB:BSAL_46315"/>
<proteinExistence type="predicted"/>
<name>A0A0S4JVJ3_BODSA</name>
<keyword evidence="3" id="KW-1185">Reference proteome</keyword>
<dbReference type="EMBL" id="CYKH01002219">
    <property type="protein sequence ID" value="CUG94064.1"/>
    <property type="molecule type" value="Genomic_DNA"/>
</dbReference>
<feature type="domain" description="DRBM" evidence="1">
    <location>
        <begin position="242"/>
        <end position="288"/>
    </location>
</feature>
<accession>A0A0S4JVJ3</accession>
<dbReference type="InterPro" id="IPR014720">
    <property type="entry name" value="dsRBD_dom"/>
</dbReference>
<dbReference type="OrthoDB" id="278684at2759"/>
<gene>
    <name evidence="2" type="ORF">BSAL_46315</name>
</gene>
<reference evidence="3" key="1">
    <citation type="submission" date="2015-09" db="EMBL/GenBank/DDBJ databases">
        <authorList>
            <consortium name="Pathogen Informatics"/>
        </authorList>
    </citation>
    <scope>NUCLEOTIDE SEQUENCE [LARGE SCALE GENOMIC DNA]</scope>
    <source>
        <strain evidence="3">Lake Konstanz</strain>
    </source>
</reference>
<dbReference type="Proteomes" id="UP000051952">
    <property type="component" value="Unassembled WGS sequence"/>
</dbReference>
<dbReference type="Pfam" id="PF00035">
    <property type="entry name" value="dsrm"/>
    <property type="match status" value="1"/>
</dbReference>
<evidence type="ECO:0000313" key="3">
    <source>
        <dbReference type="Proteomes" id="UP000051952"/>
    </source>
</evidence>
<dbReference type="Gene3D" id="3.30.160.20">
    <property type="match status" value="1"/>
</dbReference>
<evidence type="ECO:0000313" key="2">
    <source>
        <dbReference type="EMBL" id="CUG94064.1"/>
    </source>
</evidence>
<evidence type="ECO:0000259" key="1">
    <source>
        <dbReference type="Pfam" id="PF00035"/>
    </source>
</evidence>
<sequence>MSAAPAATTAEKDTFRYPLPLGDQNVTLPNSLSWIRGLYEDAGRIKKSRETAAAAPTGSSLPDDELLKSWFTHKTKVVPGDVLTLVESITFPTPKGMQTVGRPRVEFVFDRRYLLEMEESDVLKLYSYIELDQMRFAYVAMMDLVDAGKVFGPDGQLTGLAKRDIKKNCGEKSEAPLPASSSTAPAASAIVASSGAAPSAGGAKKPAAVQKFLRGVLEDECILRWPHTPVAKSCIFKVEQDPSQPRNKPLFQATVELTLYNKRSFKGEWVSNKRDAESSAADIALRALVSGQKR</sequence>
<dbReference type="AlphaFoldDB" id="A0A0S4JVJ3"/>
<organism evidence="2 3">
    <name type="scientific">Bodo saltans</name>
    <name type="common">Flagellated protozoan</name>
    <dbReference type="NCBI Taxonomy" id="75058"/>
    <lineage>
        <taxon>Eukaryota</taxon>
        <taxon>Discoba</taxon>
        <taxon>Euglenozoa</taxon>
        <taxon>Kinetoplastea</taxon>
        <taxon>Metakinetoplastina</taxon>
        <taxon>Eubodonida</taxon>
        <taxon>Bodonidae</taxon>
        <taxon>Bodo</taxon>
    </lineage>
</organism>